<feature type="region of interest" description="Disordered" evidence="1">
    <location>
        <begin position="60"/>
        <end position="82"/>
    </location>
</feature>
<sequence>MSERTDTTSTYLFRPVPRCNEAAKKRRDEGGSSNEETLSDSSMNTTVDTKYFNRILEQYVEPQRQDDETNDSETAEALEEAKPRRVKLSLSPSVYYLSTCNDYENDDYSTDETANSSETILELSDDQLSDVIDKAAEECEGASEEEIGNASLDSLLITKYIPVDMNVLGPYVSRGFVDTRLKAFVHWEHPARTATIGVLLFALLEGIKLKSFAFVAATAVLVAFVQLLLVRLQLAFYGDESEIGNELVRKTRARRFSTLRILKQAEATMKDADFFLEQIHYALASGNGRFVAAVLLNAILLLTIATLFDGVQQAIIGLGALLTIPYVMKKCEERWIASEQGSLSL</sequence>
<feature type="region of interest" description="Disordered" evidence="1">
    <location>
        <begin position="1"/>
        <end position="45"/>
    </location>
</feature>
<keyword evidence="2" id="KW-1133">Transmembrane helix</keyword>
<dbReference type="WBParaSite" id="TMUE_3000014470.1">
    <property type="protein sequence ID" value="TMUE_3000014470.1"/>
    <property type="gene ID" value="WBGene00285858"/>
</dbReference>
<feature type="compositionally biased region" description="Acidic residues" evidence="1">
    <location>
        <begin position="68"/>
        <end position="78"/>
    </location>
</feature>
<dbReference type="AlphaFoldDB" id="A0A5S6R4N0"/>
<reference evidence="4" key="1">
    <citation type="submission" date="2019-12" db="UniProtKB">
        <authorList>
            <consortium name="WormBaseParasite"/>
        </authorList>
    </citation>
    <scope>IDENTIFICATION</scope>
</reference>
<evidence type="ECO:0000256" key="1">
    <source>
        <dbReference type="SAM" id="MobiDB-lite"/>
    </source>
</evidence>
<evidence type="ECO:0000256" key="2">
    <source>
        <dbReference type="SAM" id="Phobius"/>
    </source>
</evidence>
<organism evidence="3 4">
    <name type="scientific">Trichuris muris</name>
    <name type="common">Mouse whipworm</name>
    <dbReference type="NCBI Taxonomy" id="70415"/>
    <lineage>
        <taxon>Eukaryota</taxon>
        <taxon>Metazoa</taxon>
        <taxon>Ecdysozoa</taxon>
        <taxon>Nematoda</taxon>
        <taxon>Enoplea</taxon>
        <taxon>Dorylaimia</taxon>
        <taxon>Trichinellida</taxon>
        <taxon>Trichuridae</taxon>
        <taxon>Trichuris</taxon>
    </lineage>
</organism>
<evidence type="ECO:0000313" key="3">
    <source>
        <dbReference type="Proteomes" id="UP000046395"/>
    </source>
</evidence>
<feature type="compositionally biased region" description="Polar residues" evidence="1">
    <location>
        <begin position="31"/>
        <end position="45"/>
    </location>
</feature>
<keyword evidence="2" id="KW-0472">Membrane</keyword>
<protein>
    <submittedName>
        <fullName evidence="4">Reticulon-like protein</fullName>
    </submittedName>
</protein>
<feature type="compositionally biased region" description="Basic and acidic residues" evidence="1">
    <location>
        <begin position="21"/>
        <end position="30"/>
    </location>
</feature>
<keyword evidence="2" id="KW-0812">Transmembrane</keyword>
<dbReference type="Proteomes" id="UP000046395">
    <property type="component" value="Unassembled WGS sequence"/>
</dbReference>
<keyword evidence="3" id="KW-1185">Reference proteome</keyword>
<feature type="transmembrane region" description="Helical" evidence="2">
    <location>
        <begin position="212"/>
        <end position="232"/>
    </location>
</feature>
<accession>A0A5S6R4N0</accession>
<proteinExistence type="predicted"/>
<evidence type="ECO:0000313" key="4">
    <source>
        <dbReference type="WBParaSite" id="TMUE_3000014470.1"/>
    </source>
</evidence>
<feature type="transmembrane region" description="Helical" evidence="2">
    <location>
        <begin position="290"/>
        <end position="308"/>
    </location>
</feature>
<name>A0A5S6R4N0_TRIMR</name>